<keyword evidence="4 8" id="KW-1003">Cell membrane</keyword>
<dbReference type="EMBL" id="CP064942">
    <property type="protein sequence ID" value="QPH52873.1"/>
    <property type="molecule type" value="Genomic_DNA"/>
</dbReference>
<evidence type="ECO:0000256" key="3">
    <source>
        <dbReference type="ARBA" id="ARBA00022448"/>
    </source>
</evidence>
<keyword evidence="7 8" id="KW-0472">Membrane</keyword>
<feature type="transmembrane region" description="Helical" evidence="8">
    <location>
        <begin position="190"/>
        <end position="209"/>
    </location>
</feature>
<dbReference type="KEGG" id="poz:I0K15_13780"/>
<feature type="transmembrane region" description="Helical" evidence="8">
    <location>
        <begin position="279"/>
        <end position="298"/>
    </location>
</feature>
<evidence type="ECO:0000256" key="5">
    <source>
        <dbReference type="ARBA" id="ARBA00022692"/>
    </source>
</evidence>
<accession>A0A7S9LPJ6</accession>
<keyword evidence="11" id="KW-1185">Reference proteome</keyword>
<evidence type="ECO:0000256" key="2">
    <source>
        <dbReference type="ARBA" id="ARBA00009142"/>
    </source>
</evidence>
<sequence>MAGRTGRAAGLSHRPCQPRGHRRPVRCRGDLRQTRRHAGAARRTGRRHGLTRVELDATFFALAVPAVIFAGISKGGFGSGAAFAAAPLLALVVPPQLAVGVMLPLLMLMDIANLRPYWRKWSWPDARALMIGMVPGVVLGVILFRYTSDDAVRLAIGAIALGFVAFQIGRGQGWITVPPRPFSANRAMGWGAVSGFTSFVSHAGGPPAAVHLLGQQLSKEAYQGTTVIIFWWVNVLKFFPYLALGLFTRETAVANLILAPVALAGTFIGVWAHRVVPEVLFFRITYVLLTITGAKLIWDALV</sequence>
<reference evidence="10 11" key="1">
    <citation type="submission" date="2020-11" db="EMBL/GenBank/DDBJ databases">
        <title>Description of Pontivivens ytuae sp. nov. isolated from deep sea sediment of Mariana Trench.</title>
        <authorList>
            <person name="Wang Z."/>
            <person name="Sun Q.-L."/>
            <person name="Xu X.-D."/>
            <person name="Tang Y.-Z."/>
            <person name="Zhang J."/>
        </authorList>
    </citation>
    <scope>NUCLEOTIDE SEQUENCE [LARGE SCALE GENOMIC DNA]</scope>
    <source>
        <strain evidence="10 11">MT2928</strain>
    </source>
</reference>
<dbReference type="PANTHER" id="PTHR30269:SF37">
    <property type="entry name" value="MEMBRANE TRANSPORTER PROTEIN"/>
    <property type="match status" value="1"/>
</dbReference>
<dbReference type="InterPro" id="IPR052017">
    <property type="entry name" value="TSUP"/>
</dbReference>
<comment type="subcellular location">
    <subcellularLocation>
        <location evidence="1 8">Cell membrane</location>
        <topology evidence="1 8">Multi-pass membrane protein</topology>
    </subcellularLocation>
</comment>
<dbReference type="GO" id="GO:0005886">
    <property type="term" value="C:plasma membrane"/>
    <property type="evidence" value="ECO:0007669"/>
    <property type="project" value="UniProtKB-SubCell"/>
</dbReference>
<keyword evidence="3" id="KW-0813">Transport</keyword>
<evidence type="ECO:0000256" key="6">
    <source>
        <dbReference type="ARBA" id="ARBA00022989"/>
    </source>
</evidence>
<feature type="transmembrane region" description="Helical" evidence="8">
    <location>
        <begin position="229"/>
        <end position="247"/>
    </location>
</feature>
<name>A0A7S9LPJ6_9RHOB</name>
<evidence type="ECO:0000256" key="9">
    <source>
        <dbReference type="SAM" id="MobiDB-lite"/>
    </source>
</evidence>
<feature type="transmembrane region" description="Helical" evidence="8">
    <location>
        <begin position="152"/>
        <end position="169"/>
    </location>
</feature>
<dbReference type="AlphaFoldDB" id="A0A7S9LPJ6"/>
<feature type="transmembrane region" description="Helical" evidence="8">
    <location>
        <begin position="84"/>
        <end position="108"/>
    </location>
</feature>
<keyword evidence="6 8" id="KW-1133">Transmembrane helix</keyword>
<evidence type="ECO:0000313" key="10">
    <source>
        <dbReference type="EMBL" id="QPH52873.1"/>
    </source>
</evidence>
<feature type="transmembrane region" description="Helical" evidence="8">
    <location>
        <begin position="53"/>
        <end position="72"/>
    </location>
</feature>
<organism evidence="10 11">
    <name type="scientific">Pontivivens ytuae</name>
    <dbReference type="NCBI Taxonomy" id="2789856"/>
    <lineage>
        <taxon>Bacteria</taxon>
        <taxon>Pseudomonadati</taxon>
        <taxon>Pseudomonadota</taxon>
        <taxon>Alphaproteobacteria</taxon>
        <taxon>Rhodobacterales</taxon>
        <taxon>Paracoccaceae</taxon>
        <taxon>Pontivivens</taxon>
    </lineage>
</organism>
<evidence type="ECO:0000256" key="8">
    <source>
        <dbReference type="RuleBase" id="RU363041"/>
    </source>
</evidence>
<dbReference type="PANTHER" id="PTHR30269">
    <property type="entry name" value="TRANSMEMBRANE PROTEIN YFCA"/>
    <property type="match status" value="1"/>
</dbReference>
<comment type="similarity">
    <text evidence="2 8">Belongs to the 4-toluene sulfonate uptake permease (TSUP) (TC 2.A.102) family.</text>
</comment>
<evidence type="ECO:0000256" key="7">
    <source>
        <dbReference type="ARBA" id="ARBA00023136"/>
    </source>
</evidence>
<evidence type="ECO:0000256" key="4">
    <source>
        <dbReference type="ARBA" id="ARBA00022475"/>
    </source>
</evidence>
<gene>
    <name evidence="10" type="ORF">I0K15_13780</name>
</gene>
<feature type="transmembrane region" description="Helical" evidence="8">
    <location>
        <begin position="128"/>
        <end position="146"/>
    </location>
</feature>
<evidence type="ECO:0000313" key="11">
    <source>
        <dbReference type="Proteomes" id="UP000594800"/>
    </source>
</evidence>
<dbReference type="Proteomes" id="UP000594800">
    <property type="component" value="Chromosome"/>
</dbReference>
<evidence type="ECO:0000256" key="1">
    <source>
        <dbReference type="ARBA" id="ARBA00004651"/>
    </source>
</evidence>
<feature type="transmembrane region" description="Helical" evidence="8">
    <location>
        <begin position="254"/>
        <end position="273"/>
    </location>
</feature>
<protein>
    <recommendedName>
        <fullName evidence="8">Probable membrane transporter protein</fullName>
    </recommendedName>
</protein>
<dbReference type="Pfam" id="PF01925">
    <property type="entry name" value="TauE"/>
    <property type="match status" value="1"/>
</dbReference>
<proteinExistence type="inferred from homology"/>
<dbReference type="InterPro" id="IPR002781">
    <property type="entry name" value="TM_pro_TauE-like"/>
</dbReference>
<feature type="region of interest" description="Disordered" evidence="9">
    <location>
        <begin position="1"/>
        <end position="24"/>
    </location>
</feature>
<keyword evidence="5 8" id="KW-0812">Transmembrane</keyword>